<feature type="chain" id="PRO_5047323061" description="Flagellar biosynthetic protein FliP" evidence="13">
    <location>
        <begin position="34"/>
        <end position="300"/>
    </location>
</feature>
<keyword evidence="9 12" id="KW-0472">Membrane</keyword>
<dbReference type="PANTHER" id="PTHR30587:SF0">
    <property type="entry name" value="FLAGELLAR BIOSYNTHETIC PROTEIN FLIP"/>
    <property type="match status" value="1"/>
</dbReference>
<keyword evidence="8 12" id="KW-1133">Transmembrane helix</keyword>
<comment type="similarity">
    <text evidence="1 12">Belongs to the FliP/MopC/SpaP family.</text>
</comment>
<feature type="transmembrane region" description="Helical" evidence="12">
    <location>
        <begin position="139"/>
        <end position="158"/>
    </location>
</feature>
<evidence type="ECO:0000256" key="9">
    <source>
        <dbReference type="ARBA" id="ARBA00023136"/>
    </source>
</evidence>
<dbReference type="Proteomes" id="UP001157126">
    <property type="component" value="Unassembled WGS sequence"/>
</dbReference>
<organism evidence="14 15">
    <name type="scientific">Mobilicoccus caccae</name>
    <dbReference type="NCBI Taxonomy" id="1859295"/>
    <lineage>
        <taxon>Bacteria</taxon>
        <taxon>Bacillati</taxon>
        <taxon>Actinomycetota</taxon>
        <taxon>Actinomycetes</taxon>
        <taxon>Micrococcales</taxon>
        <taxon>Dermatophilaceae</taxon>
        <taxon>Mobilicoccus</taxon>
    </lineage>
</organism>
<keyword evidence="3 12" id="KW-0813">Transport</keyword>
<evidence type="ECO:0000256" key="11">
    <source>
        <dbReference type="ARBA" id="ARBA00023225"/>
    </source>
</evidence>
<evidence type="ECO:0000256" key="3">
    <source>
        <dbReference type="ARBA" id="ARBA00022448"/>
    </source>
</evidence>
<keyword evidence="14" id="KW-0969">Cilium</keyword>
<evidence type="ECO:0000313" key="14">
    <source>
        <dbReference type="EMBL" id="GMA41044.1"/>
    </source>
</evidence>
<dbReference type="InterPro" id="IPR005837">
    <property type="entry name" value="FliP"/>
</dbReference>
<dbReference type="PRINTS" id="PR01302">
    <property type="entry name" value="TYPE3IMPPROT"/>
</dbReference>
<accession>A0ABQ6IU95</accession>
<keyword evidence="14" id="KW-0282">Flagellum</keyword>
<dbReference type="NCBIfam" id="TIGR01103">
    <property type="entry name" value="fliP"/>
    <property type="match status" value="1"/>
</dbReference>
<evidence type="ECO:0000256" key="2">
    <source>
        <dbReference type="ARBA" id="ARBA00021714"/>
    </source>
</evidence>
<feature type="transmembrane region" description="Helical" evidence="12">
    <location>
        <begin position="97"/>
        <end position="127"/>
    </location>
</feature>
<keyword evidence="5 12" id="KW-0812">Transmembrane</keyword>
<dbReference type="PROSITE" id="PS01061">
    <property type="entry name" value="FLIP_2"/>
    <property type="match status" value="1"/>
</dbReference>
<protein>
    <recommendedName>
        <fullName evidence="2 12">Flagellar biosynthetic protein FliP</fullName>
    </recommendedName>
</protein>
<keyword evidence="4 12" id="KW-1003">Cell membrane</keyword>
<reference evidence="15" key="1">
    <citation type="journal article" date="2019" name="Int. J. Syst. Evol. Microbiol.">
        <title>The Global Catalogue of Microorganisms (GCM) 10K type strain sequencing project: providing services to taxonomists for standard genome sequencing and annotation.</title>
        <authorList>
            <consortium name="The Broad Institute Genomics Platform"/>
            <consortium name="The Broad Institute Genome Sequencing Center for Infectious Disease"/>
            <person name="Wu L."/>
            <person name="Ma J."/>
        </authorList>
    </citation>
    <scope>NUCLEOTIDE SEQUENCE [LARGE SCALE GENOMIC DNA]</scope>
    <source>
        <strain evidence="15">NBRC 113072</strain>
    </source>
</reference>
<comment type="function">
    <text evidence="12">Plays a role in the flagellum-specific transport system.</text>
</comment>
<dbReference type="RefSeq" id="WP_284304641.1">
    <property type="nucleotide sequence ID" value="NZ_BSUO01000001.1"/>
</dbReference>
<evidence type="ECO:0000256" key="10">
    <source>
        <dbReference type="ARBA" id="ARBA00023143"/>
    </source>
</evidence>
<proteinExistence type="inferred from homology"/>
<evidence type="ECO:0000313" key="15">
    <source>
        <dbReference type="Proteomes" id="UP001157126"/>
    </source>
</evidence>
<keyword evidence="6 12" id="KW-1005">Bacterial flagellum biogenesis</keyword>
<gene>
    <name evidence="12 14" type="primary">fliP</name>
    <name evidence="14" type="ORF">GCM10025883_30890</name>
</gene>
<feature type="signal peptide" evidence="13">
    <location>
        <begin position="1"/>
        <end position="33"/>
    </location>
</feature>
<sequence length="300" mass="31137">MSVRRLLCLCALAVLTCLGLAAPAAASAAPAHATSVIATTSVAAAPAAVSAVVPAAVAMPAIAPGAMPAVDDAETPAPGISVNLEGGPEGRSQGVTIIVLMTILSIAPSILLLMTSFTKIAVVLALTRQAIGTPTIPPNQVIAGVALFLSLFVMGPVVNQVNEQAIQPYLNGSLTMTEAFSAGEAPLRTFMLRQTGEQELQTMVTLNPDQDQPANPEDVAFTTLVPAFVLSELKTAFIIGFVIFVPFLVIDLVVASVLMSMGMMMLPPIMISMPFKILLFIMVDGWSLITTALVSGYMTT</sequence>
<evidence type="ECO:0000256" key="6">
    <source>
        <dbReference type="ARBA" id="ARBA00022795"/>
    </source>
</evidence>
<dbReference type="PRINTS" id="PR00951">
    <property type="entry name" value="FLGBIOSNFLIP"/>
</dbReference>
<comment type="caution">
    <text evidence="14">The sequence shown here is derived from an EMBL/GenBank/DDBJ whole genome shotgun (WGS) entry which is preliminary data.</text>
</comment>
<dbReference type="PANTHER" id="PTHR30587">
    <property type="entry name" value="FLAGELLAR BIOSYNTHETIC PROTEIN FLIP"/>
    <property type="match status" value="1"/>
</dbReference>
<evidence type="ECO:0000256" key="7">
    <source>
        <dbReference type="ARBA" id="ARBA00022927"/>
    </source>
</evidence>
<dbReference type="Pfam" id="PF00813">
    <property type="entry name" value="FliP"/>
    <property type="match status" value="1"/>
</dbReference>
<evidence type="ECO:0000256" key="5">
    <source>
        <dbReference type="ARBA" id="ARBA00022692"/>
    </source>
</evidence>
<keyword evidence="10" id="KW-0975">Bacterial flagellum</keyword>
<evidence type="ECO:0000256" key="8">
    <source>
        <dbReference type="ARBA" id="ARBA00022989"/>
    </source>
</evidence>
<dbReference type="NCBIfam" id="NF009438">
    <property type="entry name" value="PRK12797.1"/>
    <property type="match status" value="1"/>
</dbReference>
<dbReference type="EMBL" id="BSUO01000001">
    <property type="protein sequence ID" value="GMA41044.1"/>
    <property type="molecule type" value="Genomic_DNA"/>
</dbReference>
<comment type="subcellular location">
    <subcellularLocation>
        <location evidence="12">Cell membrane</location>
        <topology evidence="12">Multi-pass membrane protein</topology>
    </subcellularLocation>
    <subcellularLocation>
        <location evidence="12">Bacterial flagellum basal body</location>
    </subcellularLocation>
</comment>
<evidence type="ECO:0000256" key="1">
    <source>
        <dbReference type="ARBA" id="ARBA00006257"/>
    </source>
</evidence>
<keyword evidence="14" id="KW-0966">Cell projection</keyword>
<feature type="transmembrane region" description="Helical" evidence="12">
    <location>
        <begin position="277"/>
        <end position="298"/>
    </location>
</feature>
<dbReference type="InterPro" id="IPR005838">
    <property type="entry name" value="T3SS_IM_P"/>
</dbReference>
<keyword evidence="15" id="KW-1185">Reference proteome</keyword>
<feature type="transmembrane region" description="Helical" evidence="12">
    <location>
        <begin position="236"/>
        <end position="265"/>
    </location>
</feature>
<keyword evidence="13" id="KW-0732">Signal</keyword>
<keyword evidence="11 12" id="KW-1006">Bacterial flagellum protein export</keyword>
<evidence type="ECO:0000256" key="4">
    <source>
        <dbReference type="ARBA" id="ARBA00022475"/>
    </source>
</evidence>
<keyword evidence="7 12" id="KW-0653">Protein transport</keyword>
<evidence type="ECO:0000256" key="12">
    <source>
        <dbReference type="RuleBase" id="RU362069"/>
    </source>
</evidence>
<name>A0ABQ6IU95_9MICO</name>
<evidence type="ECO:0000256" key="13">
    <source>
        <dbReference type="SAM" id="SignalP"/>
    </source>
</evidence>